<dbReference type="GO" id="GO:0033065">
    <property type="term" value="C:Rad51C-XRCC3 complex"/>
    <property type="evidence" value="ECO:0007669"/>
    <property type="project" value="TreeGrafter"/>
</dbReference>
<evidence type="ECO:0000256" key="6">
    <source>
        <dbReference type="ARBA" id="ARBA00023242"/>
    </source>
</evidence>
<feature type="region of interest" description="Disordered" evidence="8">
    <location>
        <begin position="77"/>
        <end position="139"/>
    </location>
</feature>
<dbReference type="InterPro" id="IPR020588">
    <property type="entry name" value="RecA_ATP-bd"/>
</dbReference>
<comment type="subcellular location">
    <subcellularLocation>
        <location evidence="1">Nucleus</location>
    </subcellularLocation>
</comment>
<keyword evidence="4" id="KW-0067">ATP-binding</keyword>
<evidence type="ECO:0000313" key="10">
    <source>
        <dbReference type="EMBL" id="CAD9202675.1"/>
    </source>
</evidence>
<dbReference type="GO" id="GO:0007131">
    <property type="term" value="P:reciprocal meiotic recombination"/>
    <property type="evidence" value="ECO:0007669"/>
    <property type="project" value="TreeGrafter"/>
</dbReference>
<dbReference type="InterPro" id="IPR027417">
    <property type="entry name" value="P-loop_NTPase"/>
</dbReference>
<dbReference type="EMBL" id="HBGG01009729">
    <property type="protein sequence ID" value="CAD9202675.1"/>
    <property type="molecule type" value="Transcribed_RNA"/>
</dbReference>
<dbReference type="AlphaFoldDB" id="A0A7S1X098"/>
<evidence type="ECO:0000256" key="5">
    <source>
        <dbReference type="ARBA" id="ARBA00023204"/>
    </source>
</evidence>
<dbReference type="InterPro" id="IPR013632">
    <property type="entry name" value="Rad51_C"/>
</dbReference>
<evidence type="ECO:0000256" key="8">
    <source>
        <dbReference type="SAM" id="MobiDB-lite"/>
    </source>
</evidence>
<name>A0A7S1X098_9CHLO</name>
<dbReference type="PROSITE" id="PS50162">
    <property type="entry name" value="RECA_2"/>
    <property type="match status" value="1"/>
</dbReference>
<proteinExistence type="predicted"/>
<accession>A0A7S1X098</accession>
<dbReference type="InterPro" id="IPR052093">
    <property type="entry name" value="HR_Repair_Mediator"/>
</dbReference>
<evidence type="ECO:0000259" key="9">
    <source>
        <dbReference type="PROSITE" id="PS50162"/>
    </source>
</evidence>
<dbReference type="GO" id="GO:0000707">
    <property type="term" value="P:meiotic DNA recombinase assembly"/>
    <property type="evidence" value="ECO:0007669"/>
    <property type="project" value="TreeGrafter"/>
</dbReference>
<evidence type="ECO:0000256" key="1">
    <source>
        <dbReference type="ARBA" id="ARBA00004123"/>
    </source>
</evidence>
<keyword evidence="2" id="KW-0547">Nucleotide-binding</keyword>
<sequence length="139" mass="15338">MAQRTRLLAQMAQQLMQLAESKGIAVVLINQVTTKVRQERTGGGGSRLVPALGDSWAHAATSRVILFWHEGQRFAHLHKSPSRPSTTVPYAVTAAGIRDVAPAPPPSLHQQAPREEQRHEERELPSGRGQKREWGPTLD</sequence>
<evidence type="ECO:0000256" key="2">
    <source>
        <dbReference type="ARBA" id="ARBA00022741"/>
    </source>
</evidence>
<keyword evidence="6" id="KW-0539">Nucleus</keyword>
<gene>
    <name evidence="10" type="ORF">TCHU04912_LOCUS4908</name>
</gene>
<dbReference type="PANTHER" id="PTHR46239:SF1">
    <property type="entry name" value="DNA REPAIR PROTEIN RAD51 HOMOLOG 3"/>
    <property type="match status" value="1"/>
</dbReference>
<dbReference type="GO" id="GO:0000400">
    <property type="term" value="F:four-way junction DNA binding"/>
    <property type="evidence" value="ECO:0007669"/>
    <property type="project" value="TreeGrafter"/>
</dbReference>
<organism evidence="10">
    <name type="scientific">Tetraselmis chuii</name>
    <dbReference type="NCBI Taxonomy" id="63592"/>
    <lineage>
        <taxon>Eukaryota</taxon>
        <taxon>Viridiplantae</taxon>
        <taxon>Chlorophyta</taxon>
        <taxon>core chlorophytes</taxon>
        <taxon>Chlorodendrophyceae</taxon>
        <taxon>Chlorodendrales</taxon>
        <taxon>Chlorodendraceae</taxon>
        <taxon>Tetraselmis</taxon>
    </lineage>
</organism>
<dbReference type="GO" id="GO:0005524">
    <property type="term" value="F:ATP binding"/>
    <property type="evidence" value="ECO:0007669"/>
    <property type="project" value="UniProtKB-KW"/>
</dbReference>
<dbReference type="PANTHER" id="PTHR46239">
    <property type="entry name" value="DNA REPAIR PROTEIN RAD51 HOMOLOG 3 RAD51C"/>
    <property type="match status" value="1"/>
</dbReference>
<keyword evidence="5" id="KW-0234">DNA repair</keyword>
<protein>
    <recommendedName>
        <fullName evidence="7">DNA repair protein RAD51 homolog 3</fullName>
    </recommendedName>
</protein>
<keyword evidence="3" id="KW-0227">DNA damage</keyword>
<evidence type="ECO:0000256" key="7">
    <source>
        <dbReference type="ARBA" id="ARBA00040674"/>
    </source>
</evidence>
<dbReference type="GO" id="GO:0008821">
    <property type="term" value="F:crossover junction DNA endonuclease activity"/>
    <property type="evidence" value="ECO:0007669"/>
    <property type="project" value="TreeGrafter"/>
</dbReference>
<dbReference type="GO" id="GO:0033063">
    <property type="term" value="C:Rad51B-Rad51C-Rad51D-XRCC2 complex"/>
    <property type="evidence" value="ECO:0007669"/>
    <property type="project" value="TreeGrafter"/>
</dbReference>
<reference evidence="10" key="1">
    <citation type="submission" date="2021-01" db="EMBL/GenBank/DDBJ databases">
        <authorList>
            <person name="Corre E."/>
            <person name="Pelletier E."/>
            <person name="Niang G."/>
            <person name="Scheremetjew M."/>
            <person name="Finn R."/>
            <person name="Kale V."/>
            <person name="Holt S."/>
            <person name="Cochrane G."/>
            <person name="Meng A."/>
            <person name="Brown T."/>
            <person name="Cohen L."/>
        </authorList>
    </citation>
    <scope>NUCLEOTIDE SEQUENCE</scope>
    <source>
        <strain evidence="10">PLY429</strain>
    </source>
</reference>
<dbReference type="GO" id="GO:0140664">
    <property type="term" value="F:ATP-dependent DNA damage sensor activity"/>
    <property type="evidence" value="ECO:0007669"/>
    <property type="project" value="InterPro"/>
</dbReference>
<dbReference type="SUPFAM" id="SSF52540">
    <property type="entry name" value="P-loop containing nucleoside triphosphate hydrolases"/>
    <property type="match status" value="1"/>
</dbReference>
<dbReference type="Gene3D" id="3.40.50.300">
    <property type="entry name" value="P-loop containing nucleotide triphosphate hydrolases"/>
    <property type="match status" value="1"/>
</dbReference>
<dbReference type="GO" id="GO:0005657">
    <property type="term" value="C:replication fork"/>
    <property type="evidence" value="ECO:0007669"/>
    <property type="project" value="TreeGrafter"/>
</dbReference>
<dbReference type="Pfam" id="PF08423">
    <property type="entry name" value="Rad51"/>
    <property type="match status" value="1"/>
</dbReference>
<feature type="domain" description="RecA family profile 1" evidence="9">
    <location>
        <begin position="1"/>
        <end position="32"/>
    </location>
</feature>
<evidence type="ECO:0000256" key="3">
    <source>
        <dbReference type="ARBA" id="ARBA00022763"/>
    </source>
</evidence>
<feature type="compositionally biased region" description="Basic and acidic residues" evidence="8">
    <location>
        <begin position="112"/>
        <end position="139"/>
    </location>
</feature>
<evidence type="ECO:0000256" key="4">
    <source>
        <dbReference type="ARBA" id="ARBA00022840"/>
    </source>
</evidence>